<dbReference type="AlphaFoldDB" id="A0A6G6Y509"/>
<evidence type="ECO:0000313" key="3">
    <source>
        <dbReference type="Proteomes" id="UP000501568"/>
    </source>
</evidence>
<feature type="region of interest" description="Disordered" evidence="1">
    <location>
        <begin position="135"/>
        <end position="190"/>
    </location>
</feature>
<proteinExistence type="predicted"/>
<organism evidence="2 3">
    <name type="scientific">Stakelama tenebrarum</name>
    <dbReference type="NCBI Taxonomy" id="2711215"/>
    <lineage>
        <taxon>Bacteria</taxon>
        <taxon>Pseudomonadati</taxon>
        <taxon>Pseudomonadota</taxon>
        <taxon>Alphaproteobacteria</taxon>
        <taxon>Sphingomonadales</taxon>
        <taxon>Sphingomonadaceae</taxon>
        <taxon>Stakelama</taxon>
    </lineage>
</organism>
<dbReference type="Proteomes" id="UP000501568">
    <property type="component" value="Chromosome"/>
</dbReference>
<name>A0A6G6Y509_9SPHN</name>
<reference evidence="2 3" key="1">
    <citation type="submission" date="2020-02" db="EMBL/GenBank/DDBJ databases">
        <authorList>
            <person name="Zheng R.K."/>
            <person name="Sun C.M."/>
        </authorList>
    </citation>
    <scope>NUCLEOTIDE SEQUENCE [LARGE SCALE GENOMIC DNA]</scope>
    <source>
        <strain evidence="3">zrk23</strain>
    </source>
</reference>
<accession>A0A6G6Y509</accession>
<sequence length="190" mass="20023">MTLYRMQSSEPEWITLIPAEGKRVAVEVLAHPATRAIRRKALASIAQDADGGGEPEAGEGVANEIEDFERKTAIGEAYGAAMIRARVSDWRGLADPQGRKVPIGDASWEMFLADDALFTAAYARLVVPVLAVDAEKNGSSPSPNGIGAGAMPENNIAGTNRAAPRKKGGARNARTASTRRRATKAKPSGA</sequence>
<protein>
    <submittedName>
        <fullName evidence="2">Uncharacterized protein</fullName>
    </submittedName>
</protein>
<evidence type="ECO:0000313" key="2">
    <source>
        <dbReference type="EMBL" id="QIG79990.1"/>
    </source>
</evidence>
<gene>
    <name evidence="2" type="ORF">G5C33_09515</name>
</gene>
<dbReference type="EMBL" id="CP049109">
    <property type="protein sequence ID" value="QIG79990.1"/>
    <property type="molecule type" value="Genomic_DNA"/>
</dbReference>
<keyword evidence="3" id="KW-1185">Reference proteome</keyword>
<dbReference type="KEGG" id="spzr:G5C33_09515"/>
<evidence type="ECO:0000256" key="1">
    <source>
        <dbReference type="SAM" id="MobiDB-lite"/>
    </source>
</evidence>
<dbReference type="RefSeq" id="WP_165326994.1">
    <property type="nucleotide sequence ID" value="NZ_CP049109.1"/>
</dbReference>